<dbReference type="InterPro" id="IPR050640">
    <property type="entry name" value="Bact_2-comp_sensor_kinase"/>
</dbReference>
<dbReference type="PANTHER" id="PTHR34220">
    <property type="entry name" value="SENSOR HISTIDINE KINASE YPDA"/>
    <property type="match status" value="1"/>
</dbReference>
<feature type="transmembrane region" description="Helical" evidence="5">
    <location>
        <begin position="21"/>
        <end position="44"/>
    </location>
</feature>
<dbReference type="GO" id="GO:0016020">
    <property type="term" value="C:membrane"/>
    <property type="evidence" value="ECO:0007669"/>
    <property type="project" value="UniProtKB-SubCell"/>
</dbReference>
<dbReference type="GO" id="GO:0000155">
    <property type="term" value="F:phosphorelay sensor kinase activity"/>
    <property type="evidence" value="ECO:0007669"/>
    <property type="project" value="InterPro"/>
</dbReference>
<evidence type="ECO:0000256" key="2">
    <source>
        <dbReference type="ARBA" id="ARBA00022553"/>
    </source>
</evidence>
<sequence length="598" mass="68588">MGRVLKKLKYFWDCRTFASQLTAVFLVVFFVLVIILGGTGTYLFRQILESKIEESFRQTLRQTGKNIDTTLSIYKDSISQLAIDRDLLWNLKNLDLTQKADIREQAEEQLEDRLMDYMAYQSDVRFVSVETADGVIYSFDRTQNRSIYRNVSELHKTYFDQGLVEARQGVKGIWMRTEYLDRVGTREYYVYTFGKQIYDWNINRYLGSLLVSIEEDRLADICGEAQISKDQNINSLFIVDSGQRIVSHSDKSLIGKKMYEAINFDGMKVFEETLPSSGWTVVSLLNQGYIYNQVRDVQRMVLLSCAMLGIVAVAMIAFVSRRMTRYVKNIVSTMREVESGKLSATVGVNRDEKNELNLIAVHFNAMMDKINEQVKMVKIAGEKEKEAEIRALEAQINPHFIYNTLDSINWLAIENGQDEISSMLSQFAQILRYQIQKSNGIVTIQEELGYLEKYLFLQKKRFMDSFEYLIECQEAVKSCRIHKMIFQPLIENSILHGCAKLDYGGFLKIQIQELDETYLKFMIVDNGAGMEPEQARRLFSEGGSGGSIGIANVLARLKVYYGECYSIHVDSMPGAGTSIEVVIPKQDRSGDRDENTDC</sequence>
<dbReference type="InterPro" id="IPR003594">
    <property type="entry name" value="HATPase_dom"/>
</dbReference>
<dbReference type="PROSITE" id="PS50885">
    <property type="entry name" value="HAMP"/>
    <property type="match status" value="1"/>
</dbReference>
<feature type="transmembrane region" description="Helical" evidence="5">
    <location>
        <begin position="300"/>
        <end position="319"/>
    </location>
</feature>
<keyword evidence="5" id="KW-0812">Transmembrane</keyword>
<evidence type="ECO:0000259" key="6">
    <source>
        <dbReference type="PROSITE" id="PS50885"/>
    </source>
</evidence>
<feature type="domain" description="HAMP" evidence="6">
    <location>
        <begin position="321"/>
        <end position="375"/>
    </location>
</feature>
<gene>
    <name evidence="7" type="ORF">DWV29_26925</name>
</gene>
<dbReference type="PANTHER" id="PTHR34220:SF7">
    <property type="entry name" value="SENSOR HISTIDINE KINASE YPDA"/>
    <property type="match status" value="1"/>
</dbReference>
<evidence type="ECO:0000313" key="7">
    <source>
        <dbReference type="EMBL" id="RGX21175.1"/>
    </source>
</evidence>
<reference evidence="7 8" key="1">
    <citation type="submission" date="2018-08" db="EMBL/GenBank/DDBJ databases">
        <title>A genome reference for cultivated species of the human gut microbiota.</title>
        <authorList>
            <person name="Zou Y."/>
            <person name="Xue W."/>
            <person name="Luo G."/>
        </authorList>
    </citation>
    <scope>NUCLEOTIDE SEQUENCE [LARGE SCALE GENOMIC DNA]</scope>
    <source>
        <strain evidence="7 8">AF04-15</strain>
    </source>
</reference>
<dbReference type="Pfam" id="PF02518">
    <property type="entry name" value="HATPase_c"/>
    <property type="match status" value="1"/>
</dbReference>
<name>A0A413F765_9FIRM</name>
<evidence type="ECO:0000313" key="8">
    <source>
        <dbReference type="Proteomes" id="UP000283880"/>
    </source>
</evidence>
<comment type="subcellular location">
    <subcellularLocation>
        <location evidence="1">Membrane</location>
    </subcellularLocation>
</comment>
<keyword evidence="4" id="KW-0418">Kinase</keyword>
<dbReference type="Pfam" id="PF00672">
    <property type="entry name" value="HAMP"/>
    <property type="match status" value="1"/>
</dbReference>
<evidence type="ECO:0000256" key="4">
    <source>
        <dbReference type="ARBA" id="ARBA00022777"/>
    </source>
</evidence>
<dbReference type="OrthoDB" id="9809348at2"/>
<keyword evidence="5" id="KW-1133">Transmembrane helix</keyword>
<dbReference type="InterPro" id="IPR010559">
    <property type="entry name" value="Sig_transdc_His_kin_internal"/>
</dbReference>
<protein>
    <submittedName>
        <fullName evidence="7">HAMP domain-containing protein</fullName>
    </submittedName>
</protein>
<evidence type="ECO:0000256" key="5">
    <source>
        <dbReference type="SAM" id="Phobius"/>
    </source>
</evidence>
<evidence type="ECO:0000256" key="1">
    <source>
        <dbReference type="ARBA" id="ARBA00004370"/>
    </source>
</evidence>
<keyword evidence="2" id="KW-0597">Phosphoprotein</keyword>
<dbReference type="EMBL" id="QSBM01000033">
    <property type="protein sequence ID" value="RGX21175.1"/>
    <property type="molecule type" value="Genomic_DNA"/>
</dbReference>
<comment type="caution">
    <text evidence="7">The sequence shown here is derived from an EMBL/GenBank/DDBJ whole genome shotgun (WGS) entry which is preliminary data.</text>
</comment>
<dbReference type="AlphaFoldDB" id="A0A413F765"/>
<dbReference type="Gene3D" id="3.30.565.10">
    <property type="entry name" value="Histidine kinase-like ATPase, C-terminal domain"/>
    <property type="match status" value="1"/>
</dbReference>
<dbReference type="RefSeq" id="WP_007713517.1">
    <property type="nucleotide sequence ID" value="NZ_JAWRJJ010000314.1"/>
</dbReference>
<dbReference type="InterPro" id="IPR003660">
    <property type="entry name" value="HAMP_dom"/>
</dbReference>
<keyword evidence="3" id="KW-0808">Transferase</keyword>
<keyword evidence="5" id="KW-0472">Membrane</keyword>
<proteinExistence type="predicted"/>
<evidence type="ECO:0000256" key="3">
    <source>
        <dbReference type="ARBA" id="ARBA00022679"/>
    </source>
</evidence>
<accession>A0A413F765</accession>
<dbReference type="CDD" id="cd06225">
    <property type="entry name" value="HAMP"/>
    <property type="match status" value="1"/>
</dbReference>
<dbReference type="Pfam" id="PF06580">
    <property type="entry name" value="His_kinase"/>
    <property type="match status" value="1"/>
</dbReference>
<dbReference type="InterPro" id="IPR036890">
    <property type="entry name" value="HATPase_C_sf"/>
</dbReference>
<dbReference type="SUPFAM" id="SSF55874">
    <property type="entry name" value="ATPase domain of HSP90 chaperone/DNA topoisomerase II/histidine kinase"/>
    <property type="match status" value="1"/>
</dbReference>
<organism evidence="7 8">
    <name type="scientific">Enterocloster asparagiformis</name>
    <dbReference type="NCBI Taxonomy" id="333367"/>
    <lineage>
        <taxon>Bacteria</taxon>
        <taxon>Bacillati</taxon>
        <taxon>Bacillota</taxon>
        <taxon>Clostridia</taxon>
        <taxon>Lachnospirales</taxon>
        <taxon>Lachnospiraceae</taxon>
        <taxon>Enterocloster</taxon>
    </lineage>
</organism>
<dbReference type="Proteomes" id="UP000283880">
    <property type="component" value="Unassembled WGS sequence"/>
</dbReference>
<dbReference type="Gene3D" id="6.10.340.10">
    <property type="match status" value="1"/>
</dbReference>
<dbReference type="SMART" id="SM00304">
    <property type="entry name" value="HAMP"/>
    <property type="match status" value="1"/>
</dbReference>